<dbReference type="InterPro" id="IPR036378">
    <property type="entry name" value="FAS1_dom_sf"/>
</dbReference>
<dbReference type="Pfam" id="PF02469">
    <property type="entry name" value="Fasciclin"/>
    <property type="match status" value="2"/>
</dbReference>
<dbReference type="GO" id="GO:0007155">
    <property type="term" value="P:cell adhesion"/>
    <property type="evidence" value="ECO:0007669"/>
    <property type="project" value="TreeGrafter"/>
</dbReference>
<feature type="compositionally biased region" description="Polar residues" evidence="2">
    <location>
        <begin position="211"/>
        <end position="244"/>
    </location>
</feature>
<feature type="domain" description="FAS1" evidence="3">
    <location>
        <begin position="953"/>
        <end position="1100"/>
    </location>
</feature>
<dbReference type="GO" id="GO:0031012">
    <property type="term" value="C:extracellular matrix"/>
    <property type="evidence" value="ECO:0007669"/>
    <property type="project" value="TreeGrafter"/>
</dbReference>
<feature type="compositionally biased region" description="Polar residues" evidence="2">
    <location>
        <begin position="128"/>
        <end position="148"/>
    </location>
</feature>
<dbReference type="Gene3D" id="2.30.180.10">
    <property type="entry name" value="FAS1 domain"/>
    <property type="match status" value="2"/>
</dbReference>
<feature type="coiled-coil region" evidence="1">
    <location>
        <begin position="378"/>
        <end position="412"/>
    </location>
</feature>
<feature type="compositionally biased region" description="Polar residues" evidence="2">
    <location>
        <begin position="824"/>
        <end position="837"/>
    </location>
</feature>
<evidence type="ECO:0000256" key="1">
    <source>
        <dbReference type="SAM" id="Coils"/>
    </source>
</evidence>
<dbReference type="PANTHER" id="PTHR10900:SF120">
    <property type="entry name" value="MUCIN-5AC-RELATED"/>
    <property type="match status" value="1"/>
</dbReference>
<dbReference type="InterPro" id="IPR000782">
    <property type="entry name" value="FAS1_domain"/>
</dbReference>
<feature type="compositionally biased region" description="Polar residues" evidence="2">
    <location>
        <begin position="925"/>
        <end position="954"/>
    </location>
</feature>
<sequence length="1315" mass="144758">MARNNVHSESSSLSCYFRTRTVDHLLGFYAYGNNRPIEADTIGQTITDSDSTIDPQIVRVTHDQVPPKAQRRQLTQQQQTHILSDIQKHQHRFNLHQNQRSPNVFIQPSIQIPVPPQPHARPPPPFGSPNTPHFPQQNSHFHHSNNVGPSAAVNGFRSQSAPPPPPPPHRPTGNFGTQDTRLPPQQRSVQNQLQQAQFFNGPPPPPPQQPSFLNTIDNTNSFNAPRPTPNQAPFLQPSFPANNQQVRFPNQQAPPQGANLPNLFTGQQLPLQNAPPNFKPNGNGQSPAFVQHHQHQHTQQPVPQFPPLAQQPNHVAPFQQSPLQQQLPQLQQNVPFVQGIVPSFGVAQAPVGLPQPQSQIQSFNGPQQQQFGGGLQQTLNYQQQQQELERRLKEESDRIRELQEKQKVIQKHEQFLQKQYQKQQVKVQQLHQDFLKKQQKILQQQQQQQQQQQYDAAQKPQVVATTGVRSREVLPSERTLFEKAVKIQSKPVSTAAVEPLAPTTSPTSHLSVIPLKPNSKKDYSSITQSDLDVLLSSNRQNLFQTIKAETAKPTQGKAKPTKVKSTKALGRDELLKQLKLALAETSPDLGGKNYSSTDLVLPNGEKVQVIRTTDPEIIKRANANSEGVLTQQLESPTTPKPLSFEDIARSGLLPPGADFELIKQTEDGQIQEVAKIPPQKKVTFVYLEEQDDGSYKVQGVKGSGDKETKTSGADVDSILKRIKNGEIQLPPSSVSTSKTATPSVYVDAPITTSTTPRYQPPVKKTNSVTIIPHSTPIEEHPSTAYLSGSTVQLTAATPGPSTIYASTASPSSPSSVTAYAPESYSGSTLPKQQTSARLVTPAPEPGHFGGDSTARFSEPNSVYTQPAATTAIPTPSATPSPSVYQTASTEKYYSDTTGAEQQQQTASTYRQPHHQNHFHDAVPTASASETVTQQDSSNALPEQQKSQDVSTDPQNELPAILKNNGLFAMAKYLRQSGLDTILNETGPYTIFVPTDKAFRSLLVQLGGPEKAEEKFRNNPRLLSGLLLHHVIPGSFEIGSLQDEMTGVSLAGTQLRVNQYNMHDSEWNDVKVTTINGAMVVPDKQDIVIPQGVAHAVDRVMFPLPVGDILQTLQSDRERRFTHFLRALFASGMSDTLQNKGIKTYTVFAPTDVAFAHLTTEELTNLVTEKEQAEELVRKHVVPGTLFTAGMRFYQVKDAMAEGKTVTLQKSGGKIKVNDGYLQTSNIPTTNGVIHAIDSLLQKGRDVLRNMHLNGGNTTRTHQLSIIIYTLKTILQTKPSGWGYAVWVKLYKPHSSSLFHPFSVVNSSSSNTAASS</sequence>
<dbReference type="FunFam" id="2.30.180.10:FF:000027">
    <property type="entry name" value="Uncharacterized protein, isoform C"/>
    <property type="match status" value="1"/>
</dbReference>
<evidence type="ECO:0000256" key="2">
    <source>
        <dbReference type="SAM" id="MobiDB-lite"/>
    </source>
</evidence>
<dbReference type="PROSITE" id="PS50213">
    <property type="entry name" value="FAS1"/>
    <property type="match status" value="2"/>
</dbReference>
<dbReference type="VEuPathDB" id="VectorBase:ADAC007911"/>
<feature type="compositionally biased region" description="Polar residues" evidence="2">
    <location>
        <begin position="174"/>
        <end position="198"/>
    </location>
</feature>
<evidence type="ECO:0000259" key="3">
    <source>
        <dbReference type="PROSITE" id="PS50213"/>
    </source>
</evidence>
<proteinExistence type="predicted"/>
<dbReference type="GO" id="GO:0005615">
    <property type="term" value="C:extracellular space"/>
    <property type="evidence" value="ECO:0007669"/>
    <property type="project" value="TreeGrafter"/>
</dbReference>
<protein>
    <submittedName>
        <fullName evidence="4">Putative mediator of rna polymerase ii transcription subunit 26</fullName>
    </submittedName>
</protein>
<dbReference type="GO" id="GO:0050839">
    <property type="term" value="F:cell adhesion molecule binding"/>
    <property type="evidence" value="ECO:0007669"/>
    <property type="project" value="TreeGrafter"/>
</dbReference>
<dbReference type="SUPFAM" id="SSF82153">
    <property type="entry name" value="FAS1 domain"/>
    <property type="match status" value="2"/>
</dbReference>
<dbReference type="VEuPathDB" id="VectorBase:ADAR2_008221"/>
<feature type="compositionally biased region" description="Pro residues" evidence="2">
    <location>
        <begin position="161"/>
        <end position="170"/>
    </location>
</feature>
<organism evidence="4">
    <name type="scientific">Anopheles darlingi</name>
    <name type="common">Mosquito</name>
    <dbReference type="NCBI Taxonomy" id="43151"/>
    <lineage>
        <taxon>Eukaryota</taxon>
        <taxon>Metazoa</taxon>
        <taxon>Ecdysozoa</taxon>
        <taxon>Arthropoda</taxon>
        <taxon>Hexapoda</taxon>
        <taxon>Insecta</taxon>
        <taxon>Pterygota</taxon>
        <taxon>Neoptera</taxon>
        <taxon>Endopterygota</taxon>
        <taxon>Diptera</taxon>
        <taxon>Nematocera</taxon>
        <taxon>Culicoidea</taxon>
        <taxon>Culicidae</taxon>
        <taxon>Anophelinae</taxon>
        <taxon>Anopheles</taxon>
    </lineage>
</organism>
<dbReference type="InterPro" id="IPR050904">
    <property type="entry name" value="Adhesion/Biosynth-related"/>
</dbReference>
<dbReference type="EMBL" id="GGFL01003417">
    <property type="protein sequence ID" value="MBW67595.1"/>
    <property type="molecule type" value="Transcribed_RNA"/>
</dbReference>
<feature type="compositionally biased region" description="Polar residues" evidence="2">
    <location>
        <begin position="893"/>
        <end position="910"/>
    </location>
</feature>
<reference evidence="4" key="1">
    <citation type="submission" date="2018-01" db="EMBL/GenBank/DDBJ databases">
        <title>An insight into the sialome of Amazonian anophelines.</title>
        <authorList>
            <person name="Ribeiro J.M."/>
            <person name="Scarpassa V."/>
            <person name="Calvo E."/>
        </authorList>
    </citation>
    <scope>NUCLEOTIDE SEQUENCE</scope>
</reference>
<dbReference type="PANTHER" id="PTHR10900">
    <property type="entry name" value="PERIOSTIN-RELATED"/>
    <property type="match status" value="1"/>
</dbReference>
<feature type="region of interest" description="Disordered" evidence="2">
    <location>
        <begin position="893"/>
        <end position="956"/>
    </location>
</feature>
<keyword evidence="1" id="KW-0175">Coiled coil</keyword>
<feature type="compositionally biased region" description="Low complexity" evidence="2">
    <location>
        <begin position="804"/>
        <end position="821"/>
    </location>
</feature>
<feature type="domain" description="FAS1" evidence="3">
    <location>
        <begin position="1105"/>
        <end position="1240"/>
    </location>
</feature>
<accession>A0A2M4CQQ4</accession>
<evidence type="ECO:0000313" key="4">
    <source>
        <dbReference type="EMBL" id="MBW67595.1"/>
    </source>
</evidence>
<name>A0A2M4CQQ4_ANODA</name>
<dbReference type="FunFam" id="2.30.180.10:FF:000029">
    <property type="entry name" value="Uncharacterized protein, isoform C"/>
    <property type="match status" value="1"/>
</dbReference>
<feature type="compositionally biased region" description="Pro residues" evidence="2">
    <location>
        <begin position="113"/>
        <end position="127"/>
    </location>
</feature>
<feature type="region of interest" description="Disordered" evidence="2">
    <location>
        <begin position="494"/>
        <end position="520"/>
    </location>
</feature>
<dbReference type="SMART" id="SM00554">
    <property type="entry name" value="FAS1"/>
    <property type="match status" value="2"/>
</dbReference>
<dbReference type="GO" id="GO:0030198">
    <property type="term" value="P:extracellular matrix organization"/>
    <property type="evidence" value="ECO:0007669"/>
    <property type="project" value="TreeGrafter"/>
</dbReference>
<feature type="region of interest" description="Disordered" evidence="2">
    <location>
        <begin position="109"/>
        <end position="244"/>
    </location>
</feature>
<feature type="region of interest" description="Disordered" evidence="2">
    <location>
        <begin position="804"/>
        <end position="858"/>
    </location>
</feature>